<accession>A0A9Q7SDD3</accession>
<name>A0A9Q7SDD3_9MYCO</name>
<dbReference type="Pfam" id="PF13091">
    <property type="entry name" value="PLDc_2"/>
    <property type="match status" value="1"/>
</dbReference>
<dbReference type="GO" id="GO:0006793">
    <property type="term" value="P:phosphorus metabolic process"/>
    <property type="evidence" value="ECO:0007669"/>
    <property type="project" value="UniProtKB-ARBA"/>
</dbReference>
<dbReference type="SUPFAM" id="SSF56024">
    <property type="entry name" value="Phospholipase D/nuclease"/>
    <property type="match status" value="1"/>
</dbReference>
<gene>
    <name evidence="2" type="ORF">SAMEA2275694_01850</name>
</gene>
<dbReference type="InterPro" id="IPR001736">
    <property type="entry name" value="PLipase_D/transphosphatidylase"/>
</dbReference>
<dbReference type="RefSeq" id="WP_074357670.1">
    <property type="nucleotide sequence ID" value="NZ_FSCP01000003.1"/>
</dbReference>
<dbReference type="EMBL" id="FSFA01000002">
    <property type="protein sequence ID" value="SHX21012.1"/>
    <property type="molecule type" value="Genomic_DNA"/>
</dbReference>
<dbReference type="Gene3D" id="3.30.870.10">
    <property type="entry name" value="Endonuclease Chain A"/>
    <property type="match status" value="1"/>
</dbReference>
<evidence type="ECO:0000259" key="1">
    <source>
        <dbReference type="PROSITE" id="PS50035"/>
    </source>
</evidence>
<evidence type="ECO:0000313" key="3">
    <source>
        <dbReference type="Proteomes" id="UP000185183"/>
    </source>
</evidence>
<reference evidence="2 3" key="1">
    <citation type="submission" date="2016-11" db="EMBL/GenBank/DDBJ databases">
        <authorList>
            <consortium name="Pathogen Informatics"/>
        </authorList>
    </citation>
    <scope>NUCLEOTIDE SEQUENCE [LARGE SCALE GENOMIC DNA]</scope>
    <source>
        <strain evidence="2 3">968</strain>
    </source>
</reference>
<sequence>MTGLVGLVPLAELLAEAVGSRQGADRLAADILHLGASALPRGNNNVVYAARRQLVAVGVIAESGVVAPHRAAELMIVCEVLAASTLPRTTPPPEPRLVLSAPIGTAPIADVERLDGLVLDVIRQATVTLHVGGAFWNDEGFERLDEVLLPALAVRAVTTVIYVNNPPEQRYCGPLQERLDQLVATGQVALRWFSGPRPTMLHAKFVIADRQFGYLGTANLTSWGFEGHIEAGVQLTAGQAERFIVFLDQLEAAGRFVDGPPT</sequence>
<proteinExistence type="predicted"/>
<comment type="caution">
    <text evidence="2">The sequence shown here is derived from an EMBL/GenBank/DDBJ whole genome shotgun (WGS) entry which is preliminary data.</text>
</comment>
<dbReference type="InterPro" id="IPR025202">
    <property type="entry name" value="PLD-like_dom"/>
</dbReference>
<feature type="domain" description="PLD phosphodiesterase" evidence="1">
    <location>
        <begin position="197"/>
        <end position="224"/>
    </location>
</feature>
<organism evidence="2 3">
    <name type="scientific">Mycobacteroides abscessus subsp. bolletii</name>
    <dbReference type="NCBI Taxonomy" id="319705"/>
    <lineage>
        <taxon>Bacteria</taxon>
        <taxon>Bacillati</taxon>
        <taxon>Actinomycetota</taxon>
        <taxon>Actinomycetes</taxon>
        <taxon>Mycobacteriales</taxon>
        <taxon>Mycobacteriaceae</taxon>
        <taxon>Mycobacteroides</taxon>
        <taxon>Mycobacteroides abscessus</taxon>
    </lineage>
</organism>
<dbReference type="GO" id="GO:0003824">
    <property type="term" value="F:catalytic activity"/>
    <property type="evidence" value="ECO:0007669"/>
    <property type="project" value="InterPro"/>
</dbReference>
<protein>
    <recommendedName>
        <fullName evidence="1">PLD phosphodiesterase domain-containing protein</fullName>
    </recommendedName>
</protein>
<dbReference type="Proteomes" id="UP000185183">
    <property type="component" value="Unassembled WGS sequence"/>
</dbReference>
<dbReference type="PROSITE" id="PS50035">
    <property type="entry name" value="PLD"/>
    <property type="match status" value="1"/>
</dbReference>
<dbReference type="CDD" id="cd00138">
    <property type="entry name" value="PLDc_SF"/>
    <property type="match status" value="1"/>
</dbReference>
<evidence type="ECO:0000313" key="2">
    <source>
        <dbReference type="EMBL" id="SHX21012.1"/>
    </source>
</evidence>
<dbReference type="AlphaFoldDB" id="A0A9Q7SDD3"/>